<accession>A0A6J7T9X3</accession>
<evidence type="ECO:0000313" key="2">
    <source>
        <dbReference type="EMBL" id="CAB5050634.1"/>
    </source>
</evidence>
<sequence length="67" mass="7449">MKANATVVARGIAKADCDDAIKKCLLSLFNFELENTNVKSPQYKEKYREIIDVNVGNWSGANLSQQS</sequence>
<evidence type="ECO:0000313" key="1">
    <source>
        <dbReference type="EMBL" id="CAB4979928.1"/>
    </source>
</evidence>
<organism evidence="2">
    <name type="scientific">freshwater metagenome</name>
    <dbReference type="NCBI Taxonomy" id="449393"/>
    <lineage>
        <taxon>unclassified sequences</taxon>
        <taxon>metagenomes</taxon>
        <taxon>ecological metagenomes</taxon>
    </lineage>
</organism>
<dbReference type="EMBL" id="CAFBQK010000072">
    <property type="protein sequence ID" value="CAB5050634.1"/>
    <property type="molecule type" value="Genomic_DNA"/>
</dbReference>
<dbReference type="EMBL" id="CAFBOJ010000062">
    <property type="protein sequence ID" value="CAB4979928.1"/>
    <property type="molecule type" value="Genomic_DNA"/>
</dbReference>
<dbReference type="AlphaFoldDB" id="A0A6J7T9X3"/>
<name>A0A6J7T9X3_9ZZZZ</name>
<gene>
    <name evidence="1" type="ORF">UFOPK3937_00673</name>
    <name evidence="2" type="ORF">UFOPK4265_00674</name>
</gene>
<protein>
    <submittedName>
        <fullName evidence="2">Unannotated protein</fullName>
    </submittedName>
</protein>
<reference evidence="2" key="1">
    <citation type="submission" date="2020-05" db="EMBL/GenBank/DDBJ databases">
        <authorList>
            <person name="Chiriac C."/>
            <person name="Salcher M."/>
            <person name="Ghai R."/>
            <person name="Kavagutti S V."/>
        </authorList>
    </citation>
    <scope>NUCLEOTIDE SEQUENCE</scope>
</reference>
<proteinExistence type="predicted"/>